<evidence type="ECO:0000256" key="11">
    <source>
        <dbReference type="ARBA" id="ARBA00023180"/>
    </source>
</evidence>
<keyword evidence="3 13" id="KW-0245">EGF-like domain</keyword>
<evidence type="ECO:0000259" key="15">
    <source>
        <dbReference type="PROSITE" id="PS50026"/>
    </source>
</evidence>
<dbReference type="GO" id="GO:0005794">
    <property type="term" value="C:Golgi apparatus"/>
    <property type="evidence" value="ECO:0007669"/>
    <property type="project" value="TreeGrafter"/>
</dbReference>
<dbReference type="InterPro" id="IPR000152">
    <property type="entry name" value="EGF-type_Asp/Asn_hydroxyl_site"/>
</dbReference>
<dbReference type="InterPro" id="IPR018097">
    <property type="entry name" value="EGF_Ca-bd_CS"/>
</dbReference>
<organism evidence="17 18">
    <name type="scientific">Bugula neritina</name>
    <name type="common">Brown bryozoan</name>
    <name type="synonym">Sertularia neritina</name>
    <dbReference type="NCBI Taxonomy" id="10212"/>
    <lineage>
        <taxon>Eukaryota</taxon>
        <taxon>Metazoa</taxon>
        <taxon>Spiralia</taxon>
        <taxon>Lophotrochozoa</taxon>
        <taxon>Bryozoa</taxon>
        <taxon>Gymnolaemata</taxon>
        <taxon>Cheilostomatida</taxon>
        <taxon>Flustrina</taxon>
        <taxon>Buguloidea</taxon>
        <taxon>Bugulidae</taxon>
        <taxon>Bugula</taxon>
    </lineage>
</organism>
<evidence type="ECO:0000313" key="18">
    <source>
        <dbReference type="Proteomes" id="UP000593567"/>
    </source>
</evidence>
<evidence type="ECO:0008006" key="19">
    <source>
        <dbReference type="Google" id="ProtNLM"/>
    </source>
</evidence>
<dbReference type="PROSITE" id="PS50026">
    <property type="entry name" value="EGF_3"/>
    <property type="match status" value="2"/>
</dbReference>
<dbReference type="GO" id="GO:0048513">
    <property type="term" value="P:animal organ development"/>
    <property type="evidence" value="ECO:0007669"/>
    <property type="project" value="UniProtKB-ARBA"/>
</dbReference>
<dbReference type="PANTHER" id="PTHR46376">
    <property type="entry name" value="LEUCINE-ZIPPER-LIKE TRANSCRIPTIONAL REGULATOR 1"/>
    <property type="match status" value="1"/>
</dbReference>
<dbReference type="PROSITE" id="PS50027">
    <property type="entry name" value="EGF_LAM_2"/>
    <property type="match status" value="1"/>
</dbReference>
<feature type="domain" description="EGF-like" evidence="15">
    <location>
        <begin position="888"/>
        <end position="921"/>
    </location>
</feature>
<comment type="caution">
    <text evidence="17">The sequence shown here is derived from an EMBL/GenBank/DDBJ whole genome shotgun (WGS) entry which is preliminary data.</text>
</comment>
<dbReference type="InterPro" id="IPR001881">
    <property type="entry name" value="EGF-like_Ca-bd_dom"/>
</dbReference>
<dbReference type="Pfam" id="PF01437">
    <property type="entry name" value="PSI"/>
    <property type="match status" value="1"/>
</dbReference>
<keyword evidence="2" id="KW-0880">Kelch repeat</keyword>
<dbReference type="PROSITE" id="PS01248">
    <property type="entry name" value="EGF_LAM_1"/>
    <property type="match status" value="2"/>
</dbReference>
<dbReference type="InterPro" id="IPR056737">
    <property type="entry name" value="Beta-prop_ATRN-MKLN-like"/>
</dbReference>
<keyword evidence="10 13" id="KW-1015">Disulfide bond</keyword>
<evidence type="ECO:0000256" key="6">
    <source>
        <dbReference type="ARBA" id="ARBA00022737"/>
    </source>
</evidence>
<dbReference type="PANTHER" id="PTHR46376:SF2">
    <property type="entry name" value="DISTRACTED, ISOFORM B"/>
    <property type="match status" value="1"/>
</dbReference>
<evidence type="ECO:0000256" key="3">
    <source>
        <dbReference type="ARBA" id="ARBA00022536"/>
    </source>
</evidence>
<dbReference type="Pfam" id="PF00053">
    <property type="entry name" value="EGF_laminin"/>
    <property type="match status" value="2"/>
</dbReference>
<evidence type="ECO:0000256" key="2">
    <source>
        <dbReference type="ARBA" id="ARBA00022441"/>
    </source>
</evidence>
<dbReference type="CDD" id="cd00055">
    <property type="entry name" value="EGF_Lam"/>
    <property type="match status" value="1"/>
</dbReference>
<evidence type="ECO:0000313" key="17">
    <source>
        <dbReference type="EMBL" id="KAF6034616.1"/>
    </source>
</evidence>
<accession>A0A7J7KAM8</accession>
<dbReference type="InterPro" id="IPR002049">
    <property type="entry name" value="LE_dom"/>
</dbReference>
<evidence type="ECO:0000256" key="4">
    <source>
        <dbReference type="ARBA" id="ARBA00022692"/>
    </source>
</evidence>
<dbReference type="Pfam" id="PF24981">
    <property type="entry name" value="Beta-prop_ATRN-LZTR1"/>
    <property type="match status" value="2"/>
</dbReference>
<evidence type="ECO:0000256" key="14">
    <source>
        <dbReference type="PROSITE-ProRule" id="PRU00460"/>
    </source>
</evidence>
<proteinExistence type="predicted"/>
<keyword evidence="11" id="KW-0325">Glycoprotein</keyword>
<keyword evidence="9" id="KW-0472">Membrane</keyword>
<gene>
    <name evidence="17" type="ORF">EB796_007071</name>
</gene>
<feature type="domain" description="EGF-like" evidence="15">
    <location>
        <begin position="558"/>
        <end position="599"/>
    </location>
</feature>
<dbReference type="InterPro" id="IPR002165">
    <property type="entry name" value="Plexin_repeat"/>
</dbReference>
<evidence type="ECO:0000256" key="7">
    <source>
        <dbReference type="ARBA" id="ARBA00022837"/>
    </source>
</evidence>
<dbReference type="Pfam" id="PF24973">
    <property type="entry name" value="EGF_LMN_ATRN"/>
    <property type="match status" value="2"/>
</dbReference>
<dbReference type="CDD" id="cd00054">
    <property type="entry name" value="EGF_CA"/>
    <property type="match status" value="1"/>
</dbReference>
<dbReference type="InterPro" id="IPR015915">
    <property type="entry name" value="Kelch-typ_b-propeller"/>
</dbReference>
<dbReference type="SUPFAM" id="SSF117281">
    <property type="entry name" value="Kelch motif"/>
    <property type="match status" value="2"/>
</dbReference>
<feature type="disulfide bond" evidence="13">
    <location>
        <begin position="892"/>
        <end position="902"/>
    </location>
</feature>
<dbReference type="Pfam" id="PF12947">
    <property type="entry name" value="EGF_3"/>
    <property type="match status" value="1"/>
</dbReference>
<evidence type="ECO:0000256" key="13">
    <source>
        <dbReference type="PROSITE-ProRule" id="PRU00076"/>
    </source>
</evidence>
<comment type="subcellular location">
    <subcellularLocation>
        <location evidence="1">Membrane</location>
        <topology evidence="1">Single-pass type I membrane protein</topology>
    </subcellularLocation>
</comment>
<feature type="disulfide bond" evidence="14">
    <location>
        <begin position="716"/>
        <end position="730"/>
    </location>
</feature>
<feature type="disulfide bond" evidence="13">
    <location>
        <begin position="911"/>
        <end position="920"/>
    </location>
</feature>
<keyword evidence="18" id="KW-1185">Reference proteome</keyword>
<evidence type="ECO:0000259" key="16">
    <source>
        <dbReference type="PROSITE" id="PS50027"/>
    </source>
</evidence>
<name>A0A7J7KAM8_BUGNE</name>
<dbReference type="InterPro" id="IPR024731">
    <property type="entry name" value="NELL2-like_EGF"/>
</dbReference>
<dbReference type="PROSITE" id="PS01187">
    <property type="entry name" value="EGF_CA"/>
    <property type="match status" value="1"/>
</dbReference>
<dbReference type="Gene3D" id="2.120.10.80">
    <property type="entry name" value="Kelch-type beta propeller"/>
    <property type="match status" value="3"/>
</dbReference>
<reference evidence="17" key="1">
    <citation type="submission" date="2020-06" db="EMBL/GenBank/DDBJ databases">
        <title>Draft genome of Bugula neritina, a colonial animal packing powerful symbionts and potential medicines.</title>
        <authorList>
            <person name="Rayko M."/>
        </authorList>
    </citation>
    <scope>NUCLEOTIDE SEQUENCE [LARGE SCALE GENOMIC DNA]</scope>
    <source>
        <strain evidence="17">Kwan_BN1</strain>
    </source>
</reference>
<dbReference type="SUPFAM" id="SSF57196">
    <property type="entry name" value="EGF/Laminin"/>
    <property type="match status" value="2"/>
</dbReference>
<evidence type="ECO:0000256" key="9">
    <source>
        <dbReference type="ARBA" id="ARBA00023136"/>
    </source>
</evidence>
<dbReference type="GO" id="GO:0016020">
    <property type="term" value="C:membrane"/>
    <property type="evidence" value="ECO:0007669"/>
    <property type="project" value="UniProtKB-SubCell"/>
</dbReference>
<evidence type="ECO:0000256" key="8">
    <source>
        <dbReference type="ARBA" id="ARBA00022989"/>
    </source>
</evidence>
<protein>
    <recommendedName>
        <fullName evidence="19">MEGF8</fullName>
    </recommendedName>
</protein>
<keyword evidence="4" id="KW-0812">Transmembrane</keyword>
<dbReference type="GO" id="GO:0005509">
    <property type="term" value="F:calcium ion binding"/>
    <property type="evidence" value="ECO:0007669"/>
    <property type="project" value="InterPro"/>
</dbReference>
<dbReference type="Proteomes" id="UP000593567">
    <property type="component" value="Unassembled WGS sequence"/>
</dbReference>
<dbReference type="FunFam" id="2.10.25.10:FF:000202">
    <property type="entry name" value="Multiple epidermal growth factor-like domains 8"/>
    <property type="match status" value="1"/>
</dbReference>
<keyword evidence="7" id="KW-0106">Calcium</keyword>
<keyword evidence="8" id="KW-1133">Transmembrane helix</keyword>
<dbReference type="EMBL" id="VXIV02001033">
    <property type="protein sequence ID" value="KAF6034616.1"/>
    <property type="molecule type" value="Genomic_DNA"/>
</dbReference>
<dbReference type="SMART" id="SM00423">
    <property type="entry name" value="PSI"/>
    <property type="match status" value="8"/>
</dbReference>
<dbReference type="InterPro" id="IPR000742">
    <property type="entry name" value="EGF"/>
</dbReference>
<dbReference type="OrthoDB" id="263283at2759"/>
<keyword evidence="6" id="KW-0677">Repeat</keyword>
<dbReference type="PROSITE" id="PS00010">
    <property type="entry name" value="ASX_HYDROXYL"/>
    <property type="match status" value="1"/>
</dbReference>
<feature type="domain" description="Laminin EGF-like" evidence="16">
    <location>
        <begin position="682"/>
        <end position="732"/>
    </location>
</feature>
<dbReference type="SMART" id="SM00181">
    <property type="entry name" value="EGF"/>
    <property type="match status" value="11"/>
</dbReference>
<keyword evidence="12 14" id="KW-0424">Laminin EGF-like domain</keyword>
<dbReference type="InterPro" id="IPR051568">
    <property type="entry name" value="LZTR1/Attractin"/>
</dbReference>
<evidence type="ECO:0000256" key="1">
    <source>
        <dbReference type="ARBA" id="ARBA00004479"/>
    </source>
</evidence>
<dbReference type="InterPro" id="IPR056863">
    <property type="entry name" value="LMN_ATRN_NET-like_EGF"/>
</dbReference>
<keyword evidence="5" id="KW-0732">Signal</keyword>
<dbReference type="GO" id="GO:0048731">
    <property type="term" value="P:system development"/>
    <property type="evidence" value="ECO:0007669"/>
    <property type="project" value="UniProtKB-ARBA"/>
</dbReference>
<dbReference type="Gene3D" id="2.10.25.10">
    <property type="entry name" value="Laminin"/>
    <property type="match status" value="3"/>
</dbReference>
<comment type="caution">
    <text evidence="13">Lacks conserved residue(s) required for the propagation of feature annotation.</text>
</comment>
<evidence type="ECO:0000256" key="12">
    <source>
        <dbReference type="ARBA" id="ARBA00023292"/>
    </source>
</evidence>
<sequence length="1849" mass="200681">MAFHTAHIMGGYMVVYGGQLKRVGTESCISKQLYAYHLVCNRWVSLSDMYDALQLTDSGPIDDKGRHSHASLVINENILVIIGGYRGNVLGDIHSYKVLPSIARNSADADLGTDYCDNYVIAEGCVTDPECIWCPSPPISGCASRTKANLCTDPIQYDCPGLCAALTDCQSCVVQSHNVTSPTYPLLRHPEPCAWCIHERTCQPLSSMTGSCQQPPAEPVGWWMGGVTEAHNQSACVSVDNWPAGFRYAVYRTPVDYSLADKVSHNDAVLVTWDKLSPGSSPTRNEANFYIHPNDVNEGGDPVELELWSHGSNCSSYRSCLSCQVDVGCGWCPTNQQCVSRSDGSRTSAQCGTDSPQHWLVTEPTLCEVCENYIDCQHCTSTGICEWSHSSLECSRRGIEVNVTERAVDSSECHSVCNQRQNCSECLRYADECVWCDSTQSCDQFSPYLVINSYGQCTSWRDGYLTAGECLDCGSQTTCSECLAQPSCGWCGNDFNPNIGICTSGDYSTSSNCSALLSATLNVTWELLSLNLSTSALNSSNLNDLSVPASFSYGACPDVQECALGIDLCHENATCINTPESYDCVCNQGFEGDGIEFCNKTCFYECVYGTCSGPPLYECECDLGWTNISCDTDCGCHNHSTCDISGVGTCDSCQEMTYGQHCEFCLPTSYGNATVAPGCLPCDCNGHGVSARDLCDIASGVCFCEEGFTGDHCEQCGIDSTGDPRDGQPCYSFSHTRLVVLNVTGVDGVTSQGKYEDVMYTRWIISPFSDLDASYTPTDSPVMTFTLDSISMTCPEGYVYVYDGINTNNSLGYVAAFCGSVSEDSSLRSVDIFSGYLTLVYYGNGTDNEMFTARYTVHACNTSCYGNRRCDANGSCVCKEGFTGVDCGIEICPNNCSGRGFCNQGSLTCFCDEGYSGDDCSLSSLLTVNRLVEGAHADLSPTPRQSFTVVYCSAEGFILFGGYSTQYGYMNDIWRFRSGVWSQITPSSQSPPGRYLHASVCVNGEMVIHGGLILSGNQPITDHTVWAFSFSANSWNKEAVHTADLAGHTMTHVGGSISVVIGGFSLTTDWSNNTFIYDHGTKEWMVDTEATGAVPAGLMMHSSVYHLHSNSLYIHGGYRYYIDKQLPTNETFFFSFHDHRWYKRSDDSISSTDSRYLHSAVQIGDQMVVMGGLSSQSNHLYQPSISLYDYACDCWHNVGDLPRPMSGHAAVATGSRVYIFSSNYDSLSVDTFQLPQDVCSLYSGNTSEVCTAHRGCHACEDDGFFHCFRNISSPPFPCNGTDINSTSLIVPSNGACDSSIVTDRNCKAHSNCAQCLTAWPYHGILNQKCKWCSFCNVGMCIELHQRCDIENVCVRVQSEKLVAETCIEQRCRSATCSQCVSEAQDEEGCIWTRQFMRSSEVGRQVSATPFPYWNCVTKLLINLSAIPVWSAPPATCPAPCQSFTSCSSCLNSDGGGSGSLASCYWSERLGMCLPPSALPLACEYGICAPLLESGDASLCPLPCSEYTECGDCLAHPFCGWCAEGQDDQGRGVCMEGSSTGPTSGVCGHPANQTLTIVSIESTTITYTTANDSALSNHSSWHYDSCPPENECTNGHHNCDLEKQDCTDLPIGHHCMCKDGYLLIEKDCVPQCDPECAQGTCVKPQVCECDFSWVGESCSVPCQCNKHSECVGPEATDNCTSCLNNTMGAQCELCEVLAVGNATNGGVCEDCYTVCNNHAFICMDNHTKHLLTPATNQSLVDAYLLQATHGPFNHKNVVCIDCANNTAGEKCSRCETGYFRLSEDPTMPCIPCKCQSHGFTCDEKPEPTATVRTTRRAPVTPTLTPTATFSSVTSVRACTWAPLLADTNVT</sequence>
<dbReference type="SMART" id="SM00179">
    <property type="entry name" value="EGF_CA"/>
    <property type="match status" value="2"/>
</dbReference>
<dbReference type="PROSITE" id="PS01186">
    <property type="entry name" value="EGF_2"/>
    <property type="match status" value="2"/>
</dbReference>
<dbReference type="SMART" id="SM00180">
    <property type="entry name" value="EGF_Lam"/>
    <property type="match status" value="4"/>
</dbReference>
<feature type="disulfide bond" evidence="14">
    <location>
        <begin position="704"/>
        <end position="713"/>
    </location>
</feature>
<dbReference type="PROSITE" id="PS00022">
    <property type="entry name" value="EGF_1"/>
    <property type="match status" value="1"/>
</dbReference>
<evidence type="ECO:0000256" key="10">
    <source>
        <dbReference type="ARBA" id="ARBA00023157"/>
    </source>
</evidence>
<dbReference type="Gene3D" id="2.170.300.10">
    <property type="entry name" value="Tie2 ligand-binding domain superfamily"/>
    <property type="match status" value="1"/>
</dbReference>
<evidence type="ECO:0000256" key="5">
    <source>
        <dbReference type="ARBA" id="ARBA00022729"/>
    </source>
</evidence>
<dbReference type="InterPro" id="IPR016201">
    <property type="entry name" value="PSI"/>
</dbReference>